<dbReference type="PROSITE" id="PS50110">
    <property type="entry name" value="RESPONSE_REGULATORY"/>
    <property type="match status" value="1"/>
</dbReference>
<evidence type="ECO:0000256" key="1">
    <source>
        <dbReference type="PROSITE-ProRule" id="PRU00169"/>
    </source>
</evidence>
<evidence type="ECO:0000259" key="4">
    <source>
        <dbReference type="PROSITE" id="PS50110"/>
    </source>
</evidence>
<keyword evidence="3" id="KW-0812">Transmembrane</keyword>
<accession>A0A841HVW8</accession>
<feature type="transmembrane region" description="Helical" evidence="3">
    <location>
        <begin position="6"/>
        <end position="31"/>
    </location>
</feature>
<dbReference type="Pfam" id="PF00072">
    <property type="entry name" value="Response_reg"/>
    <property type="match status" value="1"/>
</dbReference>
<dbReference type="InterPro" id="IPR001789">
    <property type="entry name" value="Sig_transdc_resp-reg_receiver"/>
</dbReference>
<dbReference type="RefSeq" id="WP_184335330.1">
    <property type="nucleotide sequence ID" value="NZ_JACHHZ010000006.1"/>
</dbReference>
<evidence type="ECO:0000256" key="3">
    <source>
        <dbReference type="SAM" id="Phobius"/>
    </source>
</evidence>
<name>A0A841HVW8_9GAMM</name>
<reference evidence="5 6" key="1">
    <citation type="submission" date="2020-08" db="EMBL/GenBank/DDBJ databases">
        <title>Genomic Encyclopedia of Type Strains, Phase IV (KMG-IV): sequencing the most valuable type-strain genomes for metagenomic binning, comparative biology and taxonomic classification.</title>
        <authorList>
            <person name="Goeker M."/>
        </authorList>
    </citation>
    <scope>NUCLEOTIDE SEQUENCE [LARGE SCALE GENOMIC DNA]</scope>
    <source>
        <strain evidence="5 6">DSM 26723</strain>
    </source>
</reference>
<dbReference type="GO" id="GO:0000160">
    <property type="term" value="P:phosphorelay signal transduction system"/>
    <property type="evidence" value="ECO:0007669"/>
    <property type="project" value="InterPro"/>
</dbReference>
<protein>
    <submittedName>
        <fullName evidence="5">CheY-like chemotaxis protein</fullName>
    </submittedName>
</protein>
<dbReference type="CDD" id="cd00156">
    <property type="entry name" value="REC"/>
    <property type="match status" value="1"/>
</dbReference>
<dbReference type="InterPro" id="IPR011006">
    <property type="entry name" value="CheY-like_superfamily"/>
</dbReference>
<evidence type="ECO:0000313" key="5">
    <source>
        <dbReference type="EMBL" id="MBB6095945.1"/>
    </source>
</evidence>
<dbReference type="Proteomes" id="UP000588068">
    <property type="component" value="Unassembled WGS sequence"/>
</dbReference>
<feature type="compositionally biased region" description="Pro residues" evidence="2">
    <location>
        <begin position="104"/>
        <end position="114"/>
    </location>
</feature>
<sequence length="239" mass="25727">MDQLSAVISASASLIWPLLFLVLITMFGPTLRELLLTLKQRKFSINVAGTQVTVEEATEQQRRLIADLQQKVLEMERSRSPALAPQPPLAIPDQPAFAGSVPARPAPGPAVSPAPSPRALTRVLWVDDYPANNAQLAATLKERGTDVVIATSTSEALRFFHRGGIDAIISDMGRTEDQRSVPDAGLKLVELIRAEDKSTPIYIYCSRRGATAHEAAAKRAGATGITSSAMDLLAWLGFS</sequence>
<comment type="caution">
    <text evidence="5">The sequence shown here is derived from an EMBL/GenBank/DDBJ whole genome shotgun (WGS) entry which is preliminary data.</text>
</comment>
<keyword evidence="1" id="KW-0597">Phosphoprotein</keyword>
<dbReference type="SUPFAM" id="SSF52172">
    <property type="entry name" value="CheY-like"/>
    <property type="match status" value="1"/>
</dbReference>
<dbReference type="AlphaFoldDB" id="A0A841HVW8"/>
<dbReference type="Gene3D" id="3.40.50.2300">
    <property type="match status" value="1"/>
</dbReference>
<feature type="compositionally biased region" description="Low complexity" evidence="2">
    <location>
        <begin position="94"/>
        <end position="103"/>
    </location>
</feature>
<feature type="region of interest" description="Disordered" evidence="2">
    <location>
        <begin position="94"/>
        <end position="114"/>
    </location>
</feature>
<keyword evidence="3" id="KW-1133">Transmembrane helix</keyword>
<gene>
    <name evidence="5" type="ORF">HNQ60_004836</name>
</gene>
<dbReference type="EMBL" id="JACHHZ010000006">
    <property type="protein sequence ID" value="MBB6095945.1"/>
    <property type="molecule type" value="Genomic_DNA"/>
</dbReference>
<proteinExistence type="predicted"/>
<organism evidence="5 6">
    <name type="scientific">Povalibacter uvarum</name>
    <dbReference type="NCBI Taxonomy" id="732238"/>
    <lineage>
        <taxon>Bacteria</taxon>
        <taxon>Pseudomonadati</taxon>
        <taxon>Pseudomonadota</taxon>
        <taxon>Gammaproteobacteria</taxon>
        <taxon>Steroidobacterales</taxon>
        <taxon>Steroidobacteraceae</taxon>
        <taxon>Povalibacter</taxon>
    </lineage>
</organism>
<evidence type="ECO:0000256" key="2">
    <source>
        <dbReference type="SAM" id="MobiDB-lite"/>
    </source>
</evidence>
<feature type="modified residue" description="4-aspartylphosphate" evidence="1">
    <location>
        <position position="171"/>
    </location>
</feature>
<evidence type="ECO:0000313" key="6">
    <source>
        <dbReference type="Proteomes" id="UP000588068"/>
    </source>
</evidence>
<keyword evidence="6" id="KW-1185">Reference proteome</keyword>
<feature type="domain" description="Response regulatory" evidence="4">
    <location>
        <begin position="122"/>
        <end position="239"/>
    </location>
</feature>
<keyword evidence="3" id="KW-0472">Membrane</keyword>